<evidence type="ECO:0000313" key="14">
    <source>
        <dbReference type="EMBL" id="PIK52744.1"/>
    </source>
</evidence>
<protein>
    <recommendedName>
        <fullName evidence="12">Protein ABHD14A</fullName>
    </recommendedName>
    <alternativeName>
        <fullName evidence="13">Alpha/beta hydrolase domain-containing protein 14A</fullName>
    </alternativeName>
</protein>
<dbReference type="FunFam" id="3.40.50.1820:FF:000093">
    <property type="entry name" value="protein ABHD14A isoform X1"/>
    <property type="match status" value="1"/>
</dbReference>
<evidence type="ECO:0000256" key="12">
    <source>
        <dbReference type="ARBA" id="ARBA00073591"/>
    </source>
</evidence>
<dbReference type="SUPFAM" id="SSF53474">
    <property type="entry name" value="alpha/beta-Hydrolases"/>
    <property type="match status" value="1"/>
</dbReference>
<dbReference type="Gene3D" id="3.40.50.1820">
    <property type="entry name" value="alpha/beta hydrolase"/>
    <property type="match status" value="1"/>
</dbReference>
<dbReference type="PANTHER" id="PTHR46197:SF3">
    <property type="entry name" value="AB HYDROLASE-1 DOMAIN-CONTAINING PROTEIN"/>
    <property type="match status" value="1"/>
</dbReference>
<dbReference type="STRING" id="307972.A0A2G8KXK4"/>
<dbReference type="GO" id="GO:0016020">
    <property type="term" value="C:membrane"/>
    <property type="evidence" value="ECO:0007669"/>
    <property type="project" value="UniProtKB-SubCell"/>
</dbReference>
<evidence type="ECO:0000256" key="11">
    <source>
        <dbReference type="ARBA" id="ARBA00056841"/>
    </source>
</evidence>
<dbReference type="Proteomes" id="UP000230750">
    <property type="component" value="Unassembled WGS sequence"/>
</dbReference>
<keyword evidence="6" id="KW-0735">Signal-anchor</keyword>
<keyword evidence="9" id="KW-0325">Glycoprotein</keyword>
<evidence type="ECO:0000256" key="10">
    <source>
        <dbReference type="ARBA" id="ARBA00037942"/>
    </source>
</evidence>
<evidence type="ECO:0000256" key="3">
    <source>
        <dbReference type="ARBA" id="ARBA00022490"/>
    </source>
</evidence>
<proteinExistence type="inferred from homology"/>
<reference evidence="14 15" key="1">
    <citation type="journal article" date="2017" name="PLoS Biol.">
        <title>The sea cucumber genome provides insights into morphological evolution and visceral regeneration.</title>
        <authorList>
            <person name="Zhang X."/>
            <person name="Sun L."/>
            <person name="Yuan J."/>
            <person name="Sun Y."/>
            <person name="Gao Y."/>
            <person name="Zhang L."/>
            <person name="Li S."/>
            <person name="Dai H."/>
            <person name="Hamel J.F."/>
            <person name="Liu C."/>
            <person name="Yu Y."/>
            <person name="Liu S."/>
            <person name="Lin W."/>
            <person name="Guo K."/>
            <person name="Jin S."/>
            <person name="Xu P."/>
            <person name="Storey K.B."/>
            <person name="Huan P."/>
            <person name="Zhang T."/>
            <person name="Zhou Y."/>
            <person name="Zhang J."/>
            <person name="Lin C."/>
            <person name="Li X."/>
            <person name="Xing L."/>
            <person name="Huo D."/>
            <person name="Sun M."/>
            <person name="Wang L."/>
            <person name="Mercier A."/>
            <person name="Li F."/>
            <person name="Yang H."/>
            <person name="Xiang J."/>
        </authorList>
    </citation>
    <scope>NUCLEOTIDE SEQUENCE [LARGE SCALE GENOMIC DNA]</scope>
    <source>
        <strain evidence="14">Shaxun</strain>
        <tissue evidence="14">Muscle</tissue>
    </source>
</reference>
<dbReference type="EMBL" id="MRZV01000315">
    <property type="protein sequence ID" value="PIK52744.1"/>
    <property type="molecule type" value="Genomic_DNA"/>
</dbReference>
<accession>A0A2G8KXK4</accession>
<evidence type="ECO:0000256" key="9">
    <source>
        <dbReference type="ARBA" id="ARBA00023180"/>
    </source>
</evidence>
<dbReference type="InterPro" id="IPR029058">
    <property type="entry name" value="AB_hydrolase_fold"/>
</dbReference>
<evidence type="ECO:0000313" key="15">
    <source>
        <dbReference type="Proteomes" id="UP000230750"/>
    </source>
</evidence>
<evidence type="ECO:0000256" key="13">
    <source>
        <dbReference type="ARBA" id="ARBA00079023"/>
    </source>
</evidence>
<keyword evidence="8" id="KW-0472">Membrane</keyword>
<evidence type="ECO:0000256" key="8">
    <source>
        <dbReference type="ARBA" id="ARBA00023136"/>
    </source>
</evidence>
<evidence type="ECO:0000256" key="7">
    <source>
        <dbReference type="ARBA" id="ARBA00022989"/>
    </source>
</evidence>
<comment type="similarity">
    <text evidence="10">Belongs to the AB hydrolase superfamily. ABHD14 family.</text>
</comment>
<name>A0A2G8KXK4_STIJA</name>
<keyword evidence="15" id="KW-1185">Reference proteome</keyword>
<keyword evidence="3" id="KW-0963">Cytoplasm</keyword>
<dbReference type="OrthoDB" id="284184at2759"/>
<dbReference type="PANTHER" id="PTHR46197">
    <property type="entry name" value="PROTEIN ABHD14B-LIKE"/>
    <property type="match status" value="1"/>
</dbReference>
<organism evidence="14 15">
    <name type="scientific">Stichopus japonicus</name>
    <name type="common">Sea cucumber</name>
    <dbReference type="NCBI Taxonomy" id="307972"/>
    <lineage>
        <taxon>Eukaryota</taxon>
        <taxon>Metazoa</taxon>
        <taxon>Echinodermata</taxon>
        <taxon>Eleutherozoa</taxon>
        <taxon>Echinozoa</taxon>
        <taxon>Holothuroidea</taxon>
        <taxon>Aspidochirotacea</taxon>
        <taxon>Aspidochirotida</taxon>
        <taxon>Stichopodidae</taxon>
        <taxon>Apostichopus</taxon>
    </lineage>
</organism>
<dbReference type="GO" id="GO:0005737">
    <property type="term" value="C:cytoplasm"/>
    <property type="evidence" value="ECO:0007669"/>
    <property type="project" value="UniProtKB-SubCell"/>
</dbReference>
<sequence length="221" mass="24026">MEPWTDIKAKLFADPVLSVKEDTVNYKGHPIHYRQGVSSTVDQVRGTLLFLHGQSFKSQTWHDLGTLHFMANAGYNAVAIDLPGYGKTESFSYGGQAPFLLGVKEALGLKDTPVIIISPSMSGGFSIPLLFSNPEAFKGYLPVAPVNTASHTHKEYSAVKIPTCIVYGENDKGLGVASFRDLSNIPNKQVHVLSGAGHAAYMNSPGEFHQILLNFSEKLFS</sequence>
<evidence type="ECO:0000256" key="6">
    <source>
        <dbReference type="ARBA" id="ARBA00022968"/>
    </source>
</evidence>
<comment type="subcellular location">
    <subcellularLocation>
        <location evidence="1">Cytoplasm</location>
    </subcellularLocation>
    <subcellularLocation>
        <location evidence="2">Membrane</location>
        <topology evidence="2">Single-pass type II membrane protein</topology>
    </subcellularLocation>
</comment>
<comment type="function">
    <text evidence="11">Possible role in granule neuron development.</text>
</comment>
<evidence type="ECO:0000256" key="1">
    <source>
        <dbReference type="ARBA" id="ARBA00004496"/>
    </source>
</evidence>
<evidence type="ECO:0000256" key="4">
    <source>
        <dbReference type="ARBA" id="ARBA00022692"/>
    </source>
</evidence>
<evidence type="ECO:0000256" key="5">
    <source>
        <dbReference type="ARBA" id="ARBA00022801"/>
    </source>
</evidence>
<keyword evidence="4" id="KW-0812">Transmembrane</keyword>
<keyword evidence="7" id="KW-1133">Transmembrane helix</keyword>
<gene>
    <name evidence="14" type="ORF">BSL78_10377</name>
</gene>
<comment type="caution">
    <text evidence="14">The sequence shown here is derived from an EMBL/GenBank/DDBJ whole genome shotgun (WGS) entry which is preliminary data.</text>
</comment>
<dbReference type="AlphaFoldDB" id="A0A2G8KXK4"/>
<evidence type="ECO:0000256" key="2">
    <source>
        <dbReference type="ARBA" id="ARBA00004606"/>
    </source>
</evidence>
<keyword evidence="5 14" id="KW-0378">Hydrolase</keyword>
<dbReference type="GO" id="GO:0016787">
    <property type="term" value="F:hydrolase activity"/>
    <property type="evidence" value="ECO:0007669"/>
    <property type="project" value="UniProtKB-KW"/>
</dbReference>